<dbReference type="RefSeq" id="WP_126804499.1">
    <property type="nucleotide sequence ID" value="NZ_PIPL01000003.1"/>
</dbReference>
<dbReference type="Proteomes" id="UP000288293">
    <property type="component" value="Unassembled WGS sequence"/>
</dbReference>
<dbReference type="InterPro" id="IPR007434">
    <property type="entry name" value="FemAB-like"/>
</dbReference>
<dbReference type="SUPFAM" id="SSF55729">
    <property type="entry name" value="Acyl-CoA N-acyltransferases (Nat)"/>
    <property type="match status" value="1"/>
</dbReference>
<dbReference type="OrthoDB" id="9776898at2"/>
<dbReference type="EMBL" id="PIPL01000003">
    <property type="protein sequence ID" value="RUO24079.1"/>
    <property type="molecule type" value="Genomic_DNA"/>
</dbReference>
<protein>
    <submittedName>
        <fullName evidence="1">GNAT family N-acetyltransferase</fullName>
    </submittedName>
</protein>
<dbReference type="PANTHER" id="PTHR47017:SF1">
    <property type="entry name" value="ACYL-COA"/>
    <property type="match status" value="1"/>
</dbReference>
<dbReference type="Pfam" id="PF04339">
    <property type="entry name" value="FemAB_like"/>
    <property type="match status" value="1"/>
</dbReference>
<name>A0A432W488_9GAMM</name>
<dbReference type="InterPro" id="IPR016181">
    <property type="entry name" value="Acyl_CoA_acyltransferase"/>
</dbReference>
<dbReference type="GO" id="GO:0016740">
    <property type="term" value="F:transferase activity"/>
    <property type="evidence" value="ECO:0007669"/>
    <property type="project" value="UniProtKB-KW"/>
</dbReference>
<sequence>MTENLTVDFVSSISEVSAEEWDALFPIPYPFIRHAFFDALERGGSIGALSGWVPRYGLVYQRTQLIAAIPWFLKSHSYGEYFFDWAFAEAYERYNLDYYPKLVCAIPFTPSSGARLGLAAGWKAEQVLPTIEKKLDELAIAYGVSNCQCLYLEDDLKGEFIQRGWWQRDDVQFQWLNHDYSSFDDFLAQLTSRKRKQIRKERHAVIAQGVEVRVLLGGELDRQFWLEFAQLYQLTYLKRSGHHGYLTPDSFMRLGEALADSIMVTAAFCEQKMVAAALYFYSDNTLYGRYWGCQQEFDFLHFETCYYAGIEFCIERGLSFFDAGAQGEHKLKRGFEPIVRHGVYRFTESPLTPAIEGFCTRERQMLAQYRAQAEQQLPFRKS</sequence>
<organism evidence="1 2">
    <name type="scientific">Aliidiomarina minuta</name>
    <dbReference type="NCBI Taxonomy" id="880057"/>
    <lineage>
        <taxon>Bacteria</taxon>
        <taxon>Pseudomonadati</taxon>
        <taxon>Pseudomonadota</taxon>
        <taxon>Gammaproteobacteria</taxon>
        <taxon>Alteromonadales</taxon>
        <taxon>Idiomarinaceae</taxon>
        <taxon>Aliidiomarina</taxon>
    </lineage>
</organism>
<reference evidence="1 2" key="1">
    <citation type="journal article" date="2011" name="Front. Microbiol.">
        <title>Genomic signatures of strain selection and enhancement in Bacillus atrophaeus var. globigii, a historical biowarfare simulant.</title>
        <authorList>
            <person name="Gibbons H.S."/>
            <person name="Broomall S.M."/>
            <person name="McNew L.A."/>
            <person name="Daligault H."/>
            <person name="Chapman C."/>
            <person name="Bruce D."/>
            <person name="Karavis M."/>
            <person name="Krepps M."/>
            <person name="McGregor P.A."/>
            <person name="Hong C."/>
            <person name="Park K.H."/>
            <person name="Akmal A."/>
            <person name="Feldman A."/>
            <person name="Lin J.S."/>
            <person name="Chang W.E."/>
            <person name="Higgs B.W."/>
            <person name="Demirev P."/>
            <person name="Lindquist J."/>
            <person name="Liem A."/>
            <person name="Fochler E."/>
            <person name="Read T.D."/>
            <person name="Tapia R."/>
            <person name="Johnson S."/>
            <person name="Bishop-Lilly K.A."/>
            <person name="Detter C."/>
            <person name="Han C."/>
            <person name="Sozhamannan S."/>
            <person name="Rosenzweig C.N."/>
            <person name="Skowronski E.W."/>
        </authorList>
    </citation>
    <scope>NUCLEOTIDE SEQUENCE [LARGE SCALE GENOMIC DNA]</scope>
    <source>
        <strain evidence="1 2">MLST1</strain>
    </source>
</reference>
<accession>A0A432W488</accession>
<gene>
    <name evidence="1" type="ORF">CWE09_13125</name>
</gene>
<evidence type="ECO:0000313" key="1">
    <source>
        <dbReference type="EMBL" id="RUO24079.1"/>
    </source>
</evidence>
<keyword evidence="2" id="KW-1185">Reference proteome</keyword>
<comment type="caution">
    <text evidence="1">The sequence shown here is derived from an EMBL/GenBank/DDBJ whole genome shotgun (WGS) entry which is preliminary data.</text>
</comment>
<keyword evidence="1" id="KW-0808">Transferase</keyword>
<dbReference type="PANTHER" id="PTHR47017">
    <property type="entry name" value="ACYL-COA"/>
    <property type="match status" value="1"/>
</dbReference>
<dbReference type="Gene3D" id="3.40.630.30">
    <property type="match status" value="1"/>
</dbReference>
<dbReference type="AlphaFoldDB" id="A0A432W488"/>
<proteinExistence type="predicted"/>
<evidence type="ECO:0000313" key="2">
    <source>
        <dbReference type="Proteomes" id="UP000288293"/>
    </source>
</evidence>